<protein>
    <submittedName>
        <fullName evidence="1">Uncharacterized protein</fullName>
    </submittedName>
</protein>
<evidence type="ECO:0000313" key="2">
    <source>
        <dbReference type="Proteomes" id="UP000054477"/>
    </source>
</evidence>
<sequence>MGAGQVMWRLGRVIEGIRRATFGPRRSKKNTLSSRSSDLERNPWAVKAVSRQFTAVVALEGSRHREYTGCGSRKQGGVGILKKVLGSNFFFQHQEVDLPTT</sequence>
<reference evidence="2" key="2">
    <citation type="submission" date="2015-01" db="EMBL/GenBank/DDBJ databases">
        <title>Evolutionary Origins and Diversification of the Mycorrhizal Mutualists.</title>
        <authorList>
            <consortium name="DOE Joint Genome Institute"/>
            <consortium name="Mycorrhizal Genomics Consortium"/>
            <person name="Kohler A."/>
            <person name="Kuo A."/>
            <person name="Nagy L.G."/>
            <person name="Floudas D."/>
            <person name="Copeland A."/>
            <person name="Barry K.W."/>
            <person name="Cichocki N."/>
            <person name="Veneault-Fourrey C."/>
            <person name="LaButti K."/>
            <person name="Lindquist E.A."/>
            <person name="Lipzen A."/>
            <person name="Lundell T."/>
            <person name="Morin E."/>
            <person name="Murat C."/>
            <person name="Riley R."/>
            <person name="Ohm R."/>
            <person name="Sun H."/>
            <person name="Tunlid A."/>
            <person name="Henrissat B."/>
            <person name="Grigoriev I.V."/>
            <person name="Hibbett D.S."/>
            <person name="Martin F."/>
        </authorList>
    </citation>
    <scope>NUCLEOTIDE SEQUENCE [LARGE SCALE GENOMIC DNA]</scope>
    <source>
        <strain evidence="2">LaAM-08-1</strain>
    </source>
</reference>
<reference evidence="1 2" key="1">
    <citation type="submission" date="2014-04" db="EMBL/GenBank/DDBJ databases">
        <authorList>
            <consortium name="DOE Joint Genome Institute"/>
            <person name="Kuo A."/>
            <person name="Kohler A."/>
            <person name="Nagy L.G."/>
            <person name="Floudas D."/>
            <person name="Copeland A."/>
            <person name="Barry K.W."/>
            <person name="Cichocki N."/>
            <person name="Veneault-Fourrey C."/>
            <person name="LaButti K."/>
            <person name="Lindquist E.A."/>
            <person name="Lipzen A."/>
            <person name="Lundell T."/>
            <person name="Morin E."/>
            <person name="Murat C."/>
            <person name="Sun H."/>
            <person name="Tunlid A."/>
            <person name="Henrissat B."/>
            <person name="Grigoriev I.V."/>
            <person name="Hibbett D.S."/>
            <person name="Martin F."/>
            <person name="Nordberg H.P."/>
            <person name="Cantor M.N."/>
            <person name="Hua S.X."/>
        </authorList>
    </citation>
    <scope>NUCLEOTIDE SEQUENCE [LARGE SCALE GENOMIC DNA]</scope>
    <source>
        <strain evidence="1 2">LaAM-08-1</strain>
    </source>
</reference>
<evidence type="ECO:0000313" key="1">
    <source>
        <dbReference type="EMBL" id="KIJ89460.1"/>
    </source>
</evidence>
<dbReference type="EMBL" id="KN839708">
    <property type="protein sequence ID" value="KIJ89460.1"/>
    <property type="molecule type" value="Genomic_DNA"/>
</dbReference>
<accession>A0A0C9WKI4</accession>
<dbReference type="Proteomes" id="UP000054477">
    <property type="component" value="Unassembled WGS sequence"/>
</dbReference>
<proteinExistence type="predicted"/>
<gene>
    <name evidence="1" type="ORF">K443DRAFT_624780</name>
</gene>
<name>A0A0C9WKI4_9AGAR</name>
<dbReference type="HOGENOM" id="CLU_2292129_0_0_1"/>
<dbReference type="AlphaFoldDB" id="A0A0C9WKI4"/>
<keyword evidence="2" id="KW-1185">Reference proteome</keyword>
<organism evidence="1 2">
    <name type="scientific">Laccaria amethystina LaAM-08-1</name>
    <dbReference type="NCBI Taxonomy" id="1095629"/>
    <lineage>
        <taxon>Eukaryota</taxon>
        <taxon>Fungi</taxon>
        <taxon>Dikarya</taxon>
        <taxon>Basidiomycota</taxon>
        <taxon>Agaricomycotina</taxon>
        <taxon>Agaricomycetes</taxon>
        <taxon>Agaricomycetidae</taxon>
        <taxon>Agaricales</taxon>
        <taxon>Agaricineae</taxon>
        <taxon>Hydnangiaceae</taxon>
        <taxon>Laccaria</taxon>
    </lineage>
</organism>